<dbReference type="Bgee" id="ENSMODG00000013995">
    <property type="expression patterns" value="Expressed in adult mammalian kidney and 17 other cell types or tissues"/>
</dbReference>
<feature type="compositionally biased region" description="Low complexity" evidence="9">
    <location>
        <begin position="1091"/>
        <end position="1102"/>
    </location>
</feature>
<evidence type="ECO:0000256" key="4">
    <source>
        <dbReference type="ARBA" id="ARBA00022737"/>
    </source>
</evidence>
<evidence type="ECO:0000256" key="5">
    <source>
        <dbReference type="ARBA" id="ARBA00022824"/>
    </source>
</evidence>
<dbReference type="PROSITE" id="PS50082">
    <property type="entry name" value="WD_REPEATS_2"/>
    <property type="match status" value="2"/>
</dbReference>
<dbReference type="InterPro" id="IPR011989">
    <property type="entry name" value="ARM-like"/>
</dbReference>
<feature type="domain" description="BEACH-type PH" evidence="11">
    <location>
        <begin position="1635"/>
        <end position="1735"/>
    </location>
</feature>
<evidence type="ECO:0000256" key="8">
    <source>
        <dbReference type="PROSITE-ProRule" id="PRU00221"/>
    </source>
</evidence>
<dbReference type="SMART" id="SM01026">
    <property type="entry name" value="Beach"/>
    <property type="match status" value="1"/>
</dbReference>
<evidence type="ECO:0000256" key="6">
    <source>
        <dbReference type="ARBA" id="ARBA00056842"/>
    </source>
</evidence>
<evidence type="ECO:0000259" key="11">
    <source>
        <dbReference type="PROSITE" id="PS51783"/>
    </source>
</evidence>
<dbReference type="SUPFAM" id="SSF81837">
    <property type="entry name" value="BEACH domain"/>
    <property type="match status" value="1"/>
</dbReference>
<dbReference type="InterPro" id="IPR031570">
    <property type="entry name" value="NBEA/BDCP_DUF4704"/>
</dbReference>
<dbReference type="PANTHER" id="PTHR13743:SF111">
    <property type="entry name" value="NEUROBEACHIN-LIKE PROTEIN 2"/>
    <property type="match status" value="1"/>
</dbReference>
<dbReference type="Proteomes" id="UP000002280">
    <property type="component" value="Chromosome 6"/>
</dbReference>
<dbReference type="InterPro" id="IPR001680">
    <property type="entry name" value="WD40_rpt"/>
</dbReference>
<comment type="subcellular location">
    <subcellularLocation>
        <location evidence="1">Endoplasmic reticulum</location>
    </subcellularLocation>
</comment>
<dbReference type="SUPFAM" id="SSF50978">
    <property type="entry name" value="WD40 repeat-like"/>
    <property type="match status" value="1"/>
</dbReference>
<dbReference type="Pfam" id="PF20426">
    <property type="entry name" value="NBCH_WD40"/>
    <property type="match status" value="1"/>
</dbReference>
<dbReference type="Ensembl" id="ENSMODT00000054128.1">
    <property type="protein sequence ID" value="ENSMODP00000059530.1"/>
    <property type="gene ID" value="ENSMODG00000013995.4"/>
</dbReference>
<organism evidence="12 13">
    <name type="scientific">Monodelphis domestica</name>
    <name type="common">Gray short-tailed opossum</name>
    <dbReference type="NCBI Taxonomy" id="13616"/>
    <lineage>
        <taxon>Eukaryota</taxon>
        <taxon>Metazoa</taxon>
        <taxon>Chordata</taxon>
        <taxon>Craniata</taxon>
        <taxon>Vertebrata</taxon>
        <taxon>Euteleostomi</taxon>
        <taxon>Mammalia</taxon>
        <taxon>Metatheria</taxon>
        <taxon>Didelphimorphia</taxon>
        <taxon>Didelphidae</taxon>
        <taxon>Monodelphis</taxon>
    </lineage>
</organism>
<feature type="region of interest" description="Disordered" evidence="9">
    <location>
        <begin position="1134"/>
        <end position="1157"/>
    </location>
</feature>
<reference evidence="12" key="3">
    <citation type="submission" date="2025-09" db="UniProtKB">
        <authorList>
            <consortium name="Ensembl"/>
        </authorList>
    </citation>
    <scope>IDENTIFICATION</scope>
</reference>
<feature type="domain" description="BEACH" evidence="10">
    <location>
        <begin position="1748"/>
        <end position="2040"/>
    </location>
</feature>
<keyword evidence="3 8" id="KW-0853">WD repeat</keyword>
<keyword evidence="4" id="KW-0677">Repeat</keyword>
<evidence type="ECO:0000256" key="7">
    <source>
        <dbReference type="ARBA" id="ARBA00068540"/>
    </source>
</evidence>
<dbReference type="InterPro" id="IPR016024">
    <property type="entry name" value="ARM-type_fold"/>
</dbReference>
<dbReference type="Pfam" id="PF20425">
    <property type="entry name" value="Neurobeachin"/>
    <property type="match status" value="1"/>
</dbReference>
<dbReference type="InterPro" id="IPR046852">
    <property type="entry name" value="Neurobeachin_a-sol"/>
</dbReference>
<dbReference type="SMART" id="SM00320">
    <property type="entry name" value="WD40"/>
    <property type="match status" value="4"/>
</dbReference>
<dbReference type="Gene3D" id="1.25.10.10">
    <property type="entry name" value="Leucine-rich Repeat Variant"/>
    <property type="match status" value="1"/>
</dbReference>
<comment type="function">
    <text evidence="6">Probably involved in thrombopoiesis. Plays a role in the development or secretion of alpha-granules, that contain several growth factors important for platelet biogenesis.</text>
</comment>
<dbReference type="Gene3D" id="2.130.10.10">
    <property type="entry name" value="YVTN repeat-like/Quinoprotein amine dehydrogenase"/>
    <property type="match status" value="1"/>
</dbReference>
<dbReference type="InterPro" id="IPR036322">
    <property type="entry name" value="WD40_repeat_dom_sf"/>
</dbReference>
<feature type="repeat" description="WD" evidence="8">
    <location>
        <begin position="2244"/>
        <end position="2285"/>
    </location>
</feature>
<feature type="region of interest" description="Disordered" evidence="9">
    <location>
        <begin position="520"/>
        <end position="571"/>
    </location>
</feature>
<protein>
    <recommendedName>
        <fullName evidence="7">Neurobeachin-like protein 2</fullName>
    </recommendedName>
</protein>
<dbReference type="InterPro" id="IPR050865">
    <property type="entry name" value="BEACH_Domain"/>
</dbReference>
<evidence type="ECO:0000313" key="13">
    <source>
        <dbReference type="Proteomes" id="UP000002280"/>
    </source>
</evidence>
<comment type="similarity">
    <text evidence="2">Belongs to the WD repeat neurobeachin family.</text>
</comment>
<dbReference type="InterPro" id="IPR011993">
    <property type="entry name" value="PH-like_dom_sf"/>
</dbReference>
<dbReference type="PROSITE" id="PS50197">
    <property type="entry name" value="BEACH"/>
    <property type="match status" value="1"/>
</dbReference>
<feature type="repeat" description="WD" evidence="8">
    <location>
        <begin position="2193"/>
        <end position="2226"/>
    </location>
</feature>
<feature type="compositionally biased region" description="Polar residues" evidence="9">
    <location>
        <begin position="556"/>
        <end position="571"/>
    </location>
</feature>
<dbReference type="InterPro" id="IPR013320">
    <property type="entry name" value="ConA-like_dom_sf"/>
</dbReference>
<dbReference type="SUPFAM" id="SSF50729">
    <property type="entry name" value="PH domain-like"/>
    <property type="match status" value="1"/>
</dbReference>
<dbReference type="InterPro" id="IPR015943">
    <property type="entry name" value="WD40/YVTN_repeat-like_dom_sf"/>
</dbReference>
<reference evidence="12" key="2">
    <citation type="submission" date="2025-08" db="UniProtKB">
        <authorList>
            <consortium name="Ensembl"/>
        </authorList>
    </citation>
    <scope>IDENTIFICATION</scope>
</reference>
<accession>A0A5F8HHG4</accession>
<dbReference type="InterPro" id="IPR023362">
    <property type="entry name" value="PH-BEACH_dom"/>
</dbReference>
<dbReference type="PANTHER" id="PTHR13743">
    <property type="entry name" value="BEIGE/BEACH-RELATED"/>
    <property type="match status" value="1"/>
</dbReference>
<dbReference type="GeneTree" id="ENSGT00940000158454"/>
<dbReference type="InterPro" id="IPR036372">
    <property type="entry name" value="BEACH_dom_sf"/>
</dbReference>
<feature type="compositionally biased region" description="Low complexity" evidence="9">
    <location>
        <begin position="1134"/>
        <end position="1144"/>
    </location>
</feature>
<dbReference type="CDD" id="cd01201">
    <property type="entry name" value="PH_BEACH"/>
    <property type="match status" value="1"/>
</dbReference>
<reference evidence="12 13" key="1">
    <citation type="journal article" date="2007" name="Nature">
        <title>Genome of the marsupial Monodelphis domestica reveals innovation in non-coding sequences.</title>
        <authorList>
            <person name="Mikkelsen T.S."/>
            <person name="Wakefield M.J."/>
            <person name="Aken B."/>
            <person name="Amemiya C.T."/>
            <person name="Chang J.L."/>
            <person name="Duke S."/>
            <person name="Garber M."/>
            <person name="Gentles A.J."/>
            <person name="Goodstadt L."/>
            <person name="Heger A."/>
            <person name="Jurka J."/>
            <person name="Kamal M."/>
            <person name="Mauceli E."/>
            <person name="Searle S.M."/>
            <person name="Sharpe T."/>
            <person name="Baker M.L."/>
            <person name="Batzer M.A."/>
            <person name="Benos P.V."/>
            <person name="Belov K."/>
            <person name="Clamp M."/>
            <person name="Cook A."/>
            <person name="Cuff J."/>
            <person name="Das R."/>
            <person name="Davidow L."/>
            <person name="Deakin J.E."/>
            <person name="Fazzari M.J."/>
            <person name="Glass J.L."/>
            <person name="Grabherr M."/>
            <person name="Greally J.M."/>
            <person name="Gu W."/>
            <person name="Hore T.A."/>
            <person name="Huttley G.A."/>
            <person name="Kleber M."/>
            <person name="Jirtle R.L."/>
            <person name="Koina E."/>
            <person name="Lee J.T."/>
            <person name="Mahony S."/>
            <person name="Marra M.A."/>
            <person name="Miller R.D."/>
            <person name="Nicholls R.D."/>
            <person name="Oda M."/>
            <person name="Papenfuss A.T."/>
            <person name="Parra Z.E."/>
            <person name="Pollock D.D."/>
            <person name="Ray D.A."/>
            <person name="Schein J.E."/>
            <person name="Speed T.P."/>
            <person name="Thompson K."/>
            <person name="VandeBerg J.L."/>
            <person name="Wade C.M."/>
            <person name="Walker J.A."/>
            <person name="Waters P.D."/>
            <person name="Webber C."/>
            <person name="Weidman J.R."/>
            <person name="Xie X."/>
            <person name="Zody M.C."/>
            <person name="Baldwin J."/>
            <person name="Abdouelleil A."/>
            <person name="Abdulkadir J."/>
            <person name="Abebe A."/>
            <person name="Abera B."/>
            <person name="Abreu J."/>
            <person name="Acer S.C."/>
            <person name="Aftuck L."/>
            <person name="Alexander A."/>
            <person name="An P."/>
            <person name="Anderson E."/>
            <person name="Anderson S."/>
            <person name="Arachi H."/>
            <person name="Azer M."/>
            <person name="Bachantsang P."/>
            <person name="Barry A."/>
            <person name="Bayul T."/>
            <person name="Berlin A."/>
            <person name="Bessette D."/>
            <person name="Bloom T."/>
            <person name="Bloom T."/>
            <person name="Boguslavskiy L."/>
            <person name="Bonnet C."/>
            <person name="Boukhgalter B."/>
            <person name="Bourzgui I."/>
            <person name="Brown A."/>
            <person name="Cahill P."/>
            <person name="Channer S."/>
            <person name="Cheshatsang Y."/>
            <person name="Chuda L."/>
            <person name="Citroen M."/>
            <person name="Collymore A."/>
            <person name="Cooke P."/>
            <person name="Costello M."/>
            <person name="D'Aco K."/>
            <person name="Daza R."/>
            <person name="De Haan G."/>
            <person name="DeGray S."/>
            <person name="DeMaso C."/>
            <person name="Dhargay N."/>
            <person name="Dooley K."/>
            <person name="Dooley E."/>
            <person name="Doricent M."/>
            <person name="Dorje P."/>
            <person name="Dorjee K."/>
            <person name="Dupes A."/>
            <person name="Elong R."/>
            <person name="Falk J."/>
            <person name="Farina A."/>
            <person name="Faro S."/>
            <person name="Ferguson D."/>
            <person name="Fisher S."/>
            <person name="Foley C.D."/>
            <person name="Franke A."/>
            <person name="Friedrich D."/>
            <person name="Gadbois L."/>
            <person name="Gearin G."/>
            <person name="Gearin C.R."/>
            <person name="Giannoukos G."/>
            <person name="Goode T."/>
            <person name="Graham J."/>
            <person name="Grandbois E."/>
            <person name="Grewal S."/>
            <person name="Gyaltsen K."/>
            <person name="Hafez N."/>
            <person name="Hagos B."/>
            <person name="Hall J."/>
            <person name="Henson C."/>
            <person name="Hollinger A."/>
            <person name="Honan T."/>
            <person name="Huard M.D."/>
            <person name="Hughes L."/>
            <person name="Hurhula B."/>
            <person name="Husby M.E."/>
            <person name="Kamat A."/>
            <person name="Kanga B."/>
            <person name="Kashin S."/>
            <person name="Khazanovich D."/>
            <person name="Kisner P."/>
            <person name="Lance K."/>
            <person name="Lara M."/>
            <person name="Lee W."/>
            <person name="Lennon N."/>
            <person name="Letendre F."/>
            <person name="LeVine R."/>
            <person name="Lipovsky A."/>
            <person name="Liu X."/>
            <person name="Liu J."/>
            <person name="Liu S."/>
            <person name="Lokyitsang T."/>
            <person name="Lokyitsang Y."/>
            <person name="Lubonja R."/>
            <person name="Lui A."/>
            <person name="MacDonald P."/>
            <person name="Magnisalis V."/>
            <person name="Maru K."/>
            <person name="Matthews C."/>
            <person name="McCusker W."/>
            <person name="McDonough S."/>
            <person name="Mehta T."/>
            <person name="Meldrim J."/>
            <person name="Meneus L."/>
            <person name="Mihai O."/>
            <person name="Mihalev A."/>
            <person name="Mihova T."/>
            <person name="Mittelman R."/>
            <person name="Mlenga V."/>
            <person name="Montmayeur A."/>
            <person name="Mulrain L."/>
            <person name="Navidi A."/>
            <person name="Naylor J."/>
            <person name="Negash T."/>
            <person name="Nguyen T."/>
            <person name="Nguyen N."/>
            <person name="Nicol R."/>
            <person name="Norbu C."/>
            <person name="Norbu N."/>
            <person name="Novod N."/>
            <person name="O'Neill B."/>
            <person name="Osman S."/>
            <person name="Markiewicz E."/>
            <person name="Oyono O.L."/>
            <person name="Patti C."/>
            <person name="Phunkhang P."/>
            <person name="Pierre F."/>
            <person name="Priest M."/>
            <person name="Raghuraman S."/>
            <person name="Rege F."/>
            <person name="Reyes R."/>
            <person name="Rise C."/>
            <person name="Rogov P."/>
            <person name="Ross K."/>
            <person name="Ryan E."/>
            <person name="Settipalli S."/>
            <person name="Shea T."/>
            <person name="Sherpa N."/>
            <person name="Shi L."/>
            <person name="Shih D."/>
            <person name="Sparrow T."/>
            <person name="Spaulding J."/>
            <person name="Stalker J."/>
            <person name="Stange-Thomann N."/>
            <person name="Stavropoulos S."/>
            <person name="Stone C."/>
            <person name="Strader C."/>
            <person name="Tesfaye S."/>
            <person name="Thomson T."/>
            <person name="Thoulutsang Y."/>
            <person name="Thoulutsang D."/>
            <person name="Topham K."/>
            <person name="Topping I."/>
            <person name="Tsamla T."/>
            <person name="Vassiliev H."/>
            <person name="Vo A."/>
            <person name="Wangchuk T."/>
            <person name="Wangdi T."/>
            <person name="Weiand M."/>
            <person name="Wilkinson J."/>
            <person name="Wilson A."/>
            <person name="Yadav S."/>
            <person name="Young G."/>
            <person name="Yu Q."/>
            <person name="Zembek L."/>
            <person name="Zhong D."/>
            <person name="Zimmer A."/>
            <person name="Zwirko Z."/>
            <person name="Jaffe D.B."/>
            <person name="Alvarez P."/>
            <person name="Brockman W."/>
            <person name="Butler J."/>
            <person name="Chin C."/>
            <person name="Gnerre S."/>
            <person name="MacCallum I."/>
            <person name="Graves J.A."/>
            <person name="Ponting C.P."/>
            <person name="Breen M."/>
            <person name="Samollow P.B."/>
            <person name="Lander E.S."/>
            <person name="Lindblad-Toh K."/>
        </authorList>
    </citation>
    <scope>NUCLEOTIDE SEQUENCE [LARGE SCALE GENOMIC DNA]</scope>
</reference>
<keyword evidence="5" id="KW-0256">Endoplasmic reticulum</keyword>
<dbReference type="FunFam" id="2.130.10.10:FF:001375">
    <property type="entry name" value="Neurobeachin-like protein 2"/>
    <property type="match status" value="1"/>
</dbReference>
<feature type="region of interest" description="Disordered" evidence="9">
    <location>
        <begin position="1081"/>
        <end position="1116"/>
    </location>
</feature>
<gene>
    <name evidence="12" type="primary">NBEAL2</name>
</gene>
<proteinExistence type="inferred from homology"/>
<evidence type="ECO:0000256" key="2">
    <source>
        <dbReference type="ARBA" id="ARBA00008498"/>
    </source>
</evidence>
<dbReference type="Gene3D" id="2.30.29.30">
    <property type="entry name" value="Pleckstrin-homology domain (PH domain)/Phosphotyrosine-binding domain (PTB)"/>
    <property type="match status" value="1"/>
</dbReference>
<evidence type="ECO:0000256" key="1">
    <source>
        <dbReference type="ARBA" id="ARBA00004240"/>
    </source>
</evidence>
<dbReference type="InterPro" id="IPR046851">
    <property type="entry name" value="NBCH_WD40"/>
</dbReference>
<dbReference type="FunFam" id="1.10.1540.10:FF:000001">
    <property type="entry name" value="neurobeachin isoform X1"/>
    <property type="match status" value="1"/>
</dbReference>
<dbReference type="PROSITE" id="PS51783">
    <property type="entry name" value="PH_BEACH"/>
    <property type="match status" value="1"/>
</dbReference>
<dbReference type="SUPFAM" id="SSF49899">
    <property type="entry name" value="Concanavalin A-like lectins/glucanases"/>
    <property type="match status" value="1"/>
</dbReference>
<evidence type="ECO:0000256" key="3">
    <source>
        <dbReference type="ARBA" id="ARBA00022574"/>
    </source>
</evidence>
<dbReference type="Gene3D" id="1.10.1540.10">
    <property type="entry name" value="BEACH domain"/>
    <property type="match status" value="1"/>
</dbReference>
<dbReference type="CDD" id="cd06071">
    <property type="entry name" value="Beach"/>
    <property type="match status" value="1"/>
</dbReference>
<dbReference type="Pfam" id="PF15787">
    <property type="entry name" value="DUF4704"/>
    <property type="match status" value="1"/>
</dbReference>
<feature type="compositionally biased region" description="Polar residues" evidence="9">
    <location>
        <begin position="524"/>
        <end position="549"/>
    </location>
</feature>
<keyword evidence="13" id="KW-1185">Reference proteome</keyword>
<dbReference type="InterPro" id="IPR000409">
    <property type="entry name" value="BEACH_dom"/>
</dbReference>
<sequence>LPPILQLRFIHLFGAIITGGKENALAAVTPSSVEGLLGVLRSWGGPSQDPQLLQLALQGLVGAVHLLHASGAPRRGPELRALLEGYFRVLNTDRPPATTQENSPTPSPTGGEEGLIMLRVSMLDAIPKMLDCADRPVLQAVFLSNNCFEHITRLIQNSKVLDRDTDAIAVHAVRVLTSIMSNSPSAKEVFKERIGYSHLFEVLKSQGPPTKRLLQELLNMAVEGDHNACPPPPIRNEQPLLILAQWLPVLPSSDLQVYLAERLRLLCDGGPLSQTTCVKAGLVNYLLEALGTEPALKRQAAEQLLELLQALGGVSLRPEELRCLFRLLWTESGKGAHPYTASVIRALSGMARQKGPERALRYFDLTPSMAGIMVPSIQRWPGAAFSFHAWLCLHQEKQLYSFFTPSGTGFEAFFTSAGMLVVAVCTRKEYMTVSLPEFPFNDSAWHSVAIIHVPGRRPFSQNLLYVYADGQLLKTAPLRCPSLNESFSSCCIGLAGNRTTTTTTGPPIFPGPAYPQQLPFSAHPSLSRSQSFPASMSGSSWGPSANVAGSSREGGVSTTLAGSQDTEWGSPTSLEGQLGSVVIFHEVLQPAHIRTLFTLGPNETSPFKPEGELQELSNKMLLHYTPQACKNKICLDLSPSHGLDGRLTGHKVVNWDVKDVVNCVGGMGVLLPLLEQVGSQPQEAEGQAETHDLVGPELTSSHNAQEGRVERNGVAAFLLMMKNFLRGHLVNQESLMQCHGPAIIGALLQKVPSHCMDMNVLMAAQMLMEQVASEGNGPLLHLLYQHLLFNFNLWSHSDFAVRLGHIQYLSSIIKEHRQKVRKKYGVQYILDSVRAHYSPQRERPLAEDDLRTVQTSLFSLVKEFLARSFSPEEMQAVLNYLAGSSDEGQICGVLDMLLNLLRSSPVQEPLCTFLLEPNNVEVLFALLVHRSFSDQLRDKVFKVSHRHILHYPNPCEGNYTSIPTRVLEQRSRHEILWNANTLCWYLRENGVVYCPNLKDLVAVVYLSHRAQLSVRLDMCRKVSLQPDMVRQLARQVGWQDILTRLYVREAPAASSPNPPEPALAELSSDVFLPLTCEASLGSSESFPETEVSPPDSVRRSSSTVAPSDPPSLEATYQPLSPFCSPFDLGPELASTGSGATVGSGENLTPVSLPGTPSPLEGGRPFPPLRGRHSSSLSNVLDETTHSDLSLLNSYTPEEELCNLLTNILFSVTWRGVEGDDEAAWRERGQVFSVLTKLGAAGELVRPPDEIKRSLLEMMLESALTDLQEALPVALPSLTQHVLKLLRLLQDFLHSEGHGNQALWSEKVCVCACVCVCGSFSCVPALPVPSLLCGLMHLSLTCTLPQLHALAYVKLHGLLQTAVPPRREEACYLLAKLEAPLARALEAESERCSWLVPLVRTLLDRAYTALGLQWGLPSLPPTNGSPTFYEDFQAFCTSPEWRLFIDKQVQPAMSQFEMDTYARSHDHMSSFWNSCYDALMSSSLRRDRERTESRHLFQELVLEPVMKRGRSEGKRYSSVQKQLSSQHAIALLHWKALGRLLTAPRSAWAQRNPPPPRWKLSSAETYSRMRLKLVPNYHFDQHSEASALRDNLGATDHLIPSTEDSLPLTVAKEAKVSTLQEDQLGEEDTESSEPGGQQEKLVLWEDCQLITIVAVIPGRLEVTTQHLYFYDCSVEKEETEEGIGYDFRRPLSQLREVHLRRYNLRRSALELFFTDQANYFLNFPRKVRNKVYSCILGLRPPSQGYYGSHSPQEMLRASGLTQKWVHREISNFEYLMQLNTIAGRTYNDLSQYPVFPWILQDYTSETLDLNDPSVFRDLSKPIGVVNSKHAQLVREKYESFEDPTGTTDKFHYGTHYSNAAGVMHYLIRMEPFTSLHIQLQSGRFDCSDRQFHSVAAAWQARLESPADVKELIPEFFYFPDFLENQNGFDLGSLQLTNERVGDVVLPRWARSREDFIHQHRKALESEHVSAHLHEWIDLIFGCKQRGPAAVEALNVFYYCTYEGAVDLDAVADETERKALEGIISNFGQTPCQLLKEPHPPRLSAEDAARRLARLDTYSPNLFQNLDQLKAFFVEGISDGVPLVLAVVPHRQAHSFMTQGSPDLLVTVSANGLLGTHNWLPYDRNINNYFTFSKDPTVSNAKTQRLLSGPWPPGRGVSGRALAVAPDGKLLFSGGHWDGSLRVTSLPRGKLLSQLSHHIDIVTCLALDLCGLYLISGSRDTTCMVWQVLQQGGLSAGLAPKPVQVLYGHEAEVTCVAISTELDMAVSGSKDGTVIIHTIRRGQFVASLQPLGGAVPGPVAHLALGPEGQIVVQSLAQERPGTSYFLHLYSVNGRLLASQKLEEQSTALALTDAFVLLGTAQCNLHILHLHSLLPAVPSMSMKVPIHSVAVTKERSHILVGLEDGKLIVVGAGQPSEVRSGQFARRLWRSTRRISQVSSGETEYNPPEAK</sequence>
<dbReference type="Pfam" id="PF02138">
    <property type="entry name" value="Beach"/>
    <property type="match status" value="1"/>
</dbReference>
<evidence type="ECO:0000259" key="10">
    <source>
        <dbReference type="PROSITE" id="PS50197"/>
    </source>
</evidence>
<dbReference type="GO" id="GO:0030099">
    <property type="term" value="P:myeloid cell differentiation"/>
    <property type="evidence" value="ECO:0007669"/>
    <property type="project" value="UniProtKB-ARBA"/>
</dbReference>
<dbReference type="Pfam" id="PF14844">
    <property type="entry name" value="PH_BEACH"/>
    <property type="match status" value="1"/>
</dbReference>
<dbReference type="SUPFAM" id="SSF48371">
    <property type="entry name" value="ARM repeat"/>
    <property type="match status" value="1"/>
</dbReference>
<dbReference type="Pfam" id="PF16057">
    <property type="entry name" value="DUF4800"/>
    <property type="match status" value="1"/>
</dbReference>
<evidence type="ECO:0000256" key="9">
    <source>
        <dbReference type="SAM" id="MobiDB-lite"/>
    </source>
</evidence>
<evidence type="ECO:0000313" key="12">
    <source>
        <dbReference type="Ensembl" id="ENSMODP00000059530.1"/>
    </source>
</evidence>
<name>A0A5F8HHG4_MONDO</name>
<dbReference type="GO" id="GO:0005783">
    <property type="term" value="C:endoplasmic reticulum"/>
    <property type="evidence" value="ECO:0007669"/>
    <property type="project" value="UniProtKB-SubCell"/>
</dbReference>